<evidence type="ECO:0000256" key="2">
    <source>
        <dbReference type="SAM" id="SignalP"/>
    </source>
</evidence>
<proteinExistence type="predicted"/>
<protein>
    <recommendedName>
        <fullName evidence="5">Secreted protein</fullName>
    </recommendedName>
</protein>
<evidence type="ECO:0000256" key="1">
    <source>
        <dbReference type="SAM" id="MobiDB-lite"/>
    </source>
</evidence>
<reference evidence="3 4" key="1">
    <citation type="submission" date="2018-04" db="EMBL/GenBank/DDBJ databases">
        <authorList>
            <person name="Vogel A."/>
        </authorList>
    </citation>
    <scope>NUCLEOTIDE SEQUENCE [LARGE SCALE GENOMIC DNA]</scope>
</reference>
<sequence>MKSLGAALMTTKAWLIILSASSSPAIPFTISMYFWNMVTCCDIGITLDAMVVNSSNPDPAEAKLTPVRSSSSGREAGQGLANAGVHGDDDDDGSSSHGNYCVEAGHVFERAHSLTQVRPCILLPDWLTTQQQ</sequence>
<evidence type="ECO:0000313" key="4">
    <source>
        <dbReference type="Proteomes" id="UP000595140"/>
    </source>
</evidence>
<dbReference type="Proteomes" id="UP000595140">
    <property type="component" value="Unassembled WGS sequence"/>
</dbReference>
<keyword evidence="4" id="KW-1185">Reference proteome</keyword>
<dbReference type="EMBL" id="OOIL02006696">
    <property type="protein sequence ID" value="VFR00442.1"/>
    <property type="molecule type" value="Genomic_DNA"/>
</dbReference>
<keyword evidence="2" id="KW-0732">Signal</keyword>
<dbReference type="AlphaFoldDB" id="A0A484NG61"/>
<feature type="region of interest" description="Disordered" evidence="1">
    <location>
        <begin position="58"/>
        <end position="97"/>
    </location>
</feature>
<name>A0A484NG61_9ASTE</name>
<evidence type="ECO:0000313" key="3">
    <source>
        <dbReference type="EMBL" id="VFR00442.1"/>
    </source>
</evidence>
<feature type="signal peptide" evidence="2">
    <location>
        <begin position="1"/>
        <end position="27"/>
    </location>
</feature>
<feature type="chain" id="PRO_5019853616" description="Secreted protein" evidence="2">
    <location>
        <begin position="28"/>
        <end position="132"/>
    </location>
</feature>
<evidence type="ECO:0008006" key="5">
    <source>
        <dbReference type="Google" id="ProtNLM"/>
    </source>
</evidence>
<accession>A0A484NG61</accession>
<gene>
    <name evidence="3" type="ORF">CCAM_LOCUS42217</name>
</gene>
<dbReference type="OrthoDB" id="10627963at2759"/>
<organism evidence="3 4">
    <name type="scientific">Cuscuta campestris</name>
    <dbReference type="NCBI Taxonomy" id="132261"/>
    <lineage>
        <taxon>Eukaryota</taxon>
        <taxon>Viridiplantae</taxon>
        <taxon>Streptophyta</taxon>
        <taxon>Embryophyta</taxon>
        <taxon>Tracheophyta</taxon>
        <taxon>Spermatophyta</taxon>
        <taxon>Magnoliopsida</taxon>
        <taxon>eudicotyledons</taxon>
        <taxon>Gunneridae</taxon>
        <taxon>Pentapetalae</taxon>
        <taxon>asterids</taxon>
        <taxon>lamiids</taxon>
        <taxon>Solanales</taxon>
        <taxon>Convolvulaceae</taxon>
        <taxon>Cuscuteae</taxon>
        <taxon>Cuscuta</taxon>
        <taxon>Cuscuta subgen. Grammica</taxon>
        <taxon>Cuscuta sect. Cleistogrammica</taxon>
    </lineage>
</organism>